<feature type="transmembrane region" description="Helical" evidence="7">
    <location>
        <begin position="81"/>
        <end position="100"/>
    </location>
</feature>
<feature type="transmembrane region" description="Helical" evidence="7">
    <location>
        <begin position="308"/>
        <end position="328"/>
    </location>
</feature>
<keyword evidence="3 7" id="KW-0812">Transmembrane</keyword>
<evidence type="ECO:0000256" key="2">
    <source>
        <dbReference type="ARBA" id="ARBA00009045"/>
    </source>
</evidence>
<evidence type="ECO:0000313" key="10">
    <source>
        <dbReference type="Proteomes" id="UP000490939"/>
    </source>
</evidence>
<dbReference type="AlphaFoldDB" id="A0A8H3V1N5"/>
<feature type="transmembrane region" description="Helical" evidence="7">
    <location>
        <begin position="163"/>
        <end position="182"/>
    </location>
</feature>
<feature type="transmembrane region" description="Helical" evidence="7">
    <location>
        <begin position="334"/>
        <end position="356"/>
    </location>
</feature>
<keyword evidence="10" id="KW-1185">Reference proteome</keyword>
<dbReference type="EMBL" id="WNWR01000411">
    <property type="protein sequence ID" value="KAE9979543.1"/>
    <property type="molecule type" value="Genomic_DNA"/>
</dbReference>
<organism evidence="9 10">
    <name type="scientific">Venturia inaequalis</name>
    <name type="common">Apple scab fungus</name>
    <dbReference type="NCBI Taxonomy" id="5025"/>
    <lineage>
        <taxon>Eukaryota</taxon>
        <taxon>Fungi</taxon>
        <taxon>Dikarya</taxon>
        <taxon>Ascomycota</taxon>
        <taxon>Pezizomycotina</taxon>
        <taxon>Dothideomycetes</taxon>
        <taxon>Pleosporomycetidae</taxon>
        <taxon>Venturiales</taxon>
        <taxon>Venturiaceae</taxon>
        <taxon>Venturia</taxon>
    </lineage>
</organism>
<evidence type="ECO:0000259" key="8">
    <source>
        <dbReference type="Pfam" id="PF01694"/>
    </source>
</evidence>
<evidence type="ECO:0000256" key="3">
    <source>
        <dbReference type="ARBA" id="ARBA00022692"/>
    </source>
</evidence>
<dbReference type="InterPro" id="IPR050925">
    <property type="entry name" value="Rhomboid_protease_S54"/>
</dbReference>
<proteinExistence type="inferred from homology"/>
<evidence type="ECO:0000256" key="5">
    <source>
        <dbReference type="ARBA" id="ARBA00022989"/>
    </source>
</evidence>
<feature type="domain" description="Peptidase S54 rhomboid" evidence="8">
    <location>
        <begin position="206"/>
        <end position="235"/>
    </location>
</feature>
<evidence type="ECO:0000256" key="1">
    <source>
        <dbReference type="ARBA" id="ARBA00004141"/>
    </source>
</evidence>
<dbReference type="Gene3D" id="1.20.1540.10">
    <property type="entry name" value="Rhomboid-like"/>
    <property type="match status" value="1"/>
</dbReference>
<dbReference type="GO" id="GO:0016020">
    <property type="term" value="C:membrane"/>
    <property type="evidence" value="ECO:0007669"/>
    <property type="project" value="UniProtKB-SubCell"/>
</dbReference>
<dbReference type="PANTHER" id="PTHR43731:SF14">
    <property type="entry name" value="PRESENILIN-ASSOCIATED RHOMBOID-LIKE PROTEIN, MITOCHONDRIAL"/>
    <property type="match status" value="1"/>
</dbReference>
<dbReference type="Proteomes" id="UP000490939">
    <property type="component" value="Unassembled WGS sequence"/>
</dbReference>
<evidence type="ECO:0000256" key="7">
    <source>
        <dbReference type="SAM" id="Phobius"/>
    </source>
</evidence>
<comment type="caution">
    <text evidence="9">The sequence shown here is derived from an EMBL/GenBank/DDBJ whole genome shotgun (WGS) entry which is preliminary data.</text>
</comment>
<evidence type="ECO:0000256" key="4">
    <source>
        <dbReference type="ARBA" id="ARBA00022801"/>
    </source>
</evidence>
<comment type="subcellular location">
    <subcellularLocation>
        <location evidence="1">Membrane</location>
        <topology evidence="1">Multi-pass membrane protein</topology>
    </subcellularLocation>
</comment>
<keyword evidence="4" id="KW-0378">Hydrolase</keyword>
<keyword evidence="6 7" id="KW-0472">Membrane</keyword>
<reference evidence="9 10" key="1">
    <citation type="submission" date="2019-07" db="EMBL/GenBank/DDBJ databases">
        <title>Venturia inaequalis Genome Resource.</title>
        <authorList>
            <person name="Lichtner F.J."/>
        </authorList>
    </citation>
    <scope>NUCLEOTIDE SEQUENCE [LARGE SCALE GENOMIC DNA]</scope>
    <source>
        <strain evidence="9 10">DMI_063113</strain>
    </source>
</reference>
<gene>
    <name evidence="9" type="ORF">EG327_007010</name>
</gene>
<dbReference type="Pfam" id="PF01694">
    <property type="entry name" value="Rhomboid"/>
    <property type="match status" value="2"/>
</dbReference>
<dbReference type="SUPFAM" id="SSF144091">
    <property type="entry name" value="Rhomboid-like"/>
    <property type="match status" value="1"/>
</dbReference>
<dbReference type="GO" id="GO:0006465">
    <property type="term" value="P:signal peptide processing"/>
    <property type="evidence" value="ECO:0007669"/>
    <property type="project" value="TreeGrafter"/>
</dbReference>
<dbReference type="PANTHER" id="PTHR43731">
    <property type="entry name" value="RHOMBOID PROTEASE"/>
    <property type="match status" value="1"/>
</dbReference>
<comment type="similarity">
    <text evidence="2">Belongs to the peptidase S54 family.</text>
</comment>
<dbReference type="GO" id="GO:0004252">
    <property type="term" value="F:serine-type endopeptidase activity"/>
    <property type="evidence" value="ECO:0007669"/>
    <property type="project" value="InterPro"/>
</dbReference>
<keyword evidence="5 7" id="KW-1133">Transmembrane helix</keyword>
<accession>A0A8H3V1N5</accession>
<dbReference type="InterPro" id="IPR035952">
    <property type="entry name" value="Rhomboid-like_sf"/>
</dbReference>
<protein>
    <recommendedName>
        <fullName evidence="8">Peptidase S54 rhomboid domain-containing protein</fullName>
    </recommendedName>
</protein>
<feature type="transmembrane region" description="Helical" evidence="7">
    <location>
        <begin position="267"/>
        <end position="287"/>
    </location>
</feature>
<name>A0A8H3V1N5_VENIN</name>
<sequence>MRRLLSTRLEPASSIIRSTGCRVSISSRLRPILRAQQYASFRPNPPSEDEQSQQERAAELIALRRRAAQAKREARYYNLPISWKPLFVGLGMCVAAFLAAEAIDGRADARAFEVLQKSGWRSGTIQNAKKIIAANTVSPLTLIDHSLGTDTVRWWATRSDGEHATLIIIATNAVVFLAWGLASRVPALSYRMGRSFMHFPGVTSSYTLLTSVFSHQSVGHFAFNMIGLYSFGPTCFDYLTVRRTTQYPNVHESTSQQKRSMNLNSTFHSIAFFVSCGICANLIPQYIRLLSARSRTLMLSKMAPALRPMPSLGASGAIYSCLVVNAIYNPNEQIMLIFLPFIPFNIGYGVTGMIALDAVGVLRGWHGFDHLCHLSGAALGAGAYLYGPAVWYKAQSLLRGGKITPR</sequence>
<dbReference type="InterPro" id="IPR022764">
    <property type="entry name" value="Peptidase_S54_rhomboid_dom"/>
</dbReference>
<feature type="domain" description="Peptidase S54 rhomboid" evidence="8">
    <location>
        <begin position="268"/>
        <end position="382"/>
    </location>
</feature>
<evidence type="ECO:0000256" key="6">
    <source>
        <dbReference type="ARBA" id="ARBA00023136"/>
    </source>
</evidence>
<evidence type="ECO:0000313" key="9">
    <source>
        <dbReference type="EMBL" id="KAE9979543.1"/>
    </source>
</evidence>